<gene>
    <name evidence="2" type="ORF">C7474_1612</name>
</gene>
<sequence length="86" mass="9652">MHPHWNHTHEEAPEMSMSTTAEPAVLEYRLTAGDRCDSCGAQAYIAAEVNGSELLFCAHHGRKYEEKLRAVATTWHDETARLADAR</sequence>
<comment type="caution">
    <text evidence="2">The sequence shown here is derived from an EMBL/GenBank/DDBJ whole genome shotgun (WGS) entry which is preliminary data.</text>
</comment>
<dbReference type="EMBL" id="RCDB01000002">
    <property type="protein sequence ID" value="RLK49458.1"/>
    <property type="molecule type" value="Genomic_DNA"/>
</dbReference>
<organism evidence="2 3">
    <name type="scientific">Microbacterium telephonicum</name>
    <dbReference type="NCBI Taxonomy" id="1714841"/>
    <lineage>
        <taxon>Bacteria</taxon>
        <taxon>Bacillati</taxon>
        <taxon>Actinomycetota</taxon>
        <taxon>Actinomycetes</taxon>
        <taxon>Micrococcales</taxon>
        <taxon>Microbacteriaceae</taxon>
        <taxon>Microbacterium</taxon>
    </lineage>
</organism>
<protein>
    <recommendedName>
        <fullName evidence="1">DUF7455 domain-containing protein</fullName>
    </recommendedName>
</protein>
<reference evidence="2 3" key="1">
    <citation type="journal article" date="2015" name="Stand. Genomic Sci.">
        <title>Genomic Encyclopedia of Bacterial and Archaeal Type Strains, Phase III: the genomes of soil and plant-associated and newly described type strains.</title>
        <authorList>
            <person name="Whitman W.B."/>
            <person name="Woyke T."/>
            <person name="Klenk H.P."/>
            <person name="Zhou Y."/>
            <person name="Lilburn T.G."/>
            <person name="Beck B.J."/>
            <person name="De Vos P."/>
            <person name="Vandamme P."/>
            <person name="Eisen J.A."/>
            <person name="Garrity G."/>
            <person name="Hugenholtz P."/>
            <person name="Kyrpides N.C."/>
        </authorList>
    </citation>
    <scope>NUCLEOTIDE SEQUENCE [LARGE SCALE GENOMIC DNA]</scope>
    <source>
        <strain evidence="2 3">S2T63</strain>
    </source>
</reference>
<name>A0A498CAP3_9MICO</name>
<dbReference type="Pfam" id="PF24254">
    <property type="entry name" value="DUF7455"/>
    <property type="match status" value="1"/>
</dbReference>
<evidence type="ECO:0000313" key="2">
    <source>
        <dbReference type="EMBL" id="RLK49458.1"/>
    </source>
</evidence>
<accession>A0A498CAP3</accession>
<feature type="domain" description="DUF7455" evidence="1">
    <location>
        <begin position="30"/>
        <end position="82"/>
    </location>
</feature>
<proteinExistence type="predicted"/>
<dbReference type="Proteomes" id="UP000273158">
    <property type="component" value="Unassembled WGS sequence"/>
</dbReference>
<dbReference type="AlphaFoldDB" id="A0A498CAP3"/>
<keyword evidence="3" id="KW-1185">Reference proteome</keyword>
<evidence type="ECO:0000259" key="1">
    <source>
        <dbReference type="Pfam" id="PF24254"/>
    </source>
</evidence>
<evidence type="ECO:0000313" key="3">
    <source>
        <dbReference type="Proteomes" id="UP000273158"/>
    </source>
</evidence>
<dbReference type="InterPro" id="IPR055878">
    <property type="entry name" value="DUF7455"/>
</dbReference>